<reference evidence="1 2" key="2">
    <citation type="submission" date="2018-11" db="EMBL/GenBank/DDBJ databases">
        <authorList>
            <consortium name="Pathogen Informatics"/>
        </authorList>
    </citation>
    <scope>NUCLEOTIDE SEQUENCE [LARGE SCALE GENOMIC DNA]</scope>
</reference>
<reference evidence="3" key="1">
    <citation type="submission" date="2016-06" db="UniProtKB">
        <authorList>
            <consortium name="WormBaseParasite"/>
        </authorList>
    </citation>
    <scope>IDENTIFICATION</scope>
</reference>
<dbReference type="Proteomes" id="UP000270296">
    <property type="component" value="Unassembled WGS sequence"/>
</dbReference>
<name>A0A183IKQ9_9BILA</name>
<evidence type="ECO:0000313" key="1">
    <source>
        <dbReference type="EMBL" id="VDP03683.1"/>
    </source>
</evidence>
<evidence type="ECO:0000313" key="2">
    <source>
        <dbReference type="Proteomes" id="UP000270296"/>
    </source>
</evidence>
<organism evidence="3">
    <name type="scientific">Soboliphyme baturini</name>
    <dbReference type="NCBI Taxonomy" id="241478"/>
    <lineage>
        <taxon>Eukaryota</taxon>
        <taxon>Metazoa</taxon>
        <taxon>Ecdysozoa</taxon>
        <taxon>Nematoda</taxon>
        <taxon>Enoplea</taxon>
        <taxon>Dorylaimia</taxon>
        <taxon>Dioctophymatida</taxon>
        <taxon>Dioctophymatoidea</taxon>
        <taxon>Soboliphymatidae</taxon>
        <taxon>Soboliphyme</taxon>
    </lineage>
</organism>
<gene>
    <name evidence="1" type="ORF">SBAD_LOCUS4205</name>
</gene>
<sequence length="117" mass="13582">MLCTIKRVGFRLVWQKAKTDHRSGIIRIFKNRPQVVTHISTCCFIVAKAVDWHVVVVTSLGTGDLALYQDTEDCSHHAVYSCLNRMPERIHFAQMKHYGVAQLRLRDITLMRMIQKE</sequence>
<keyword evidence="2" id="KW-1185">Reference proteome</keyword>
<dbReference type="WBParaSite" id="SBAD_0000438701-mRNA-1">
    <property type="protein sequence ID" value="SBAD_0000438701-mRNA-1"/>
    <property type="gene ID" value="SBAD_0000438701"/>
</dbReference>
<protein>
    <submittedName>
        <fullName evidence="3">Transposase</fullName>
    </submittedName>
</protein>
<dbReference type="AlphaFoldDB" id="A0A183IKQ9"/>
<accession>A0A183IKQ9</accession>
<evidence type="ECO:0000313" key="3">
    <source>
        <dbReference type="WBParaSite" id="SBAD_0000438701-mRNA-1"/>
    </source>
</evidence>
<dbReference type="EMBL" id="UZAM01008187">
    <property type="protein sequence ID" value="VDP03683.1"/>
    <property type="molecule type" value="Genomic_DNA"/>
</dbReference>
<proteinExistence type="predicted"/>